<dbReference type="RefSeq" id="WP_100918193.1">
    <property type="nucleotide sequence ID" value="NZ_CP020370.1"/>
</dbReference>
<dbReference type="KEGG" id="tsy:THSYN_05125"/>
<reference evidence="2 3" key="1">
    <citation type="submission" date="2017-03" db="EMBL/GenBank/DDBJ databases">
        <title>Complete genome sequence of Candidatus 'Thiodictyon syntrophicum' sp. nov. strain Cad16T, a photolithoautotroph purple sulfur bacterium isolated from an alpine meromictic lake.</title>
        <authorList>
            <person name="Luedin S.M."/>
            <person name="Pothier J.F."/>
            <person name="Danza F."/>
            <person name="Storelli N."/>
            <person name="Wittwer M."/>
            <person name="Tonolla M."/>
        </authorList>
    </citation>
    <scope>NUCLEOTIDE SEQUENCE [LARGE SCALE GENOMIC DNA]</scope>
    <source>
        <strain evidence="2 3">Cad16T</strain>
    </source>
</reference>
<evidence type="ECO:0000256" key="1">
    <source>
        <dbReference type="SAM" id="MobiDB-lite"/>
    </source>
</evidence>
<gene>
    <name evidence="2" type="ORF">THSYN_05125</name>
</gene>
<dbReference type="AlphaFoldDB" id="A0A2K8U476"/>
<keyword evidence="3" id="KW-1185">Reference proteome</keyword>
<evidence type="ECO:0000313" key="3">
    <source>
        <dbReference type="Proteomes" id="UP000232638"/>
    </source>
</evidence>
<organism evidence="2 3">
    <name type="scientific">Candidatus Thiodictyon syntrophicum</name>
    <dbReference type="NCBI Taxonomy" id="1166950"/>
    <lineage>
        <taxon>Bacteria</taxon>
        <taxon>Pseudomonadati</taxon>
        <taxon>Pseudomonadota</taxon>
        <taxon>Gammaproteobacteria</taxon>
        <taxon>Chromatiales</taxon>
        <taxon>Chromatiaceae</taxon>
        <taxon>Thiodictyon</taxon>
    </lineage>
</organism>
<accession>A0A2K8U476</accession>
<sequence length="301" mass="33070">MDLADADETQGGHAFRVMAAYETCFGRAGGQGARELAALRLLGFFDRPAAAGCLAALRQAPPMAGLTEPLFVGSKRFLGLGTKYTPMTETDWNLTLSRLSDGGLIEPPPADRTGREAPAIDAHPLVREYLGKRLHEAHPDAWREGHRRLYEYLKAGVPERPDGMAGLQPLYQAVAHGCLAGLQQQACEEVYHERIGQRTNLANALQQQGERGPALGCFREAETMQTEHQPQYPQIYSLPGYRYCDLLLAGPERTTWRALRALWERLQPRREVAATGEAQSRPQPAPTGPRHQVAGQGAASR</sequence>
<evidence type="ECO:0000313" key="2">
    <source>
        <dbReference type="EMBL" id="AUB80394.1"/>
    </source>
</evidence>
<dbReference type="EMBL" id="CP020370">
    <property type="protein sequence ID" value="AUB80394.1"/>
    <property type="molecule type" value="Genomic_DNA"/>
</dbReference>
<feature type="region of interest" description="Disordered" evidence="1">
    <location>
        <begin position="272"/>
        <end position="301"/>
    </location>
</feature>
<dbReference type="OrthoDB" id="1426235at2"/>
<dbReference type="Proteomes" id="UP000232638">
    <property type="component" value="Chromosome"/>
</dbReference>
<protein>
    <submittedName>
        <fullName evidence="2">Uncharacterized protein</fullName>
    </submittedName>
</protein>
<name>A0A2K8U476_9GAMM</name>
<proteinExistence type="predicted"/>